<dbReference type="Gene3D" id="1.20.5.170">
    <property type="match status" value="1"/>
</dbReference>
<dbReference type="EMBL" id="LSMT01000513">
    <property type="protein sequence ID" value="PFX16853.1"/>
    <property type="molecule type" value="Genomic_DNA"/>
</dbReference>
<dbReference type="OrthoDB" id="5974057at2759"/>
<feature type="coiled-coil region" evidence="1">
    <location>
        <begin position="2667"/>
        <end position="2740"/>
    </location>
</feature>
<feature type="coiled-coil region" evidence="1">
    <location>
        <begin position="877"/>
        <end position="1100"/>
    </location>
</feature>
<feature type="transmembrane region" description="Helical" evidence="3">
    <location>
        <begin position="2813"/>
        <end position="2831"/>
    </location>
</feature>
<dbReference type="Proteomes" id="UP000225706">
    <property type="component" value="Unassembled WGS sequence"/>
</dbReference>
<name>A0A2B4RJ64_STYPI</name>
<feature type="coiled-coil region" evidence="1">
    <location>
        <begin position="1318"/>
        <end position="1380"/>
    </location>
</feature>
<feature type="coiled-coil region" evidence="1">
    <location>
        <begin position="2269"/>
        <end position="2338"/>
    </location>
</feature>
<evidence type="ECO:0000313" key="4">
    <source>
        <dbReference type="EMBL" id="PFX16853.1"/>
    </source>
</evidence>
<keyword evidence="5" id="KW-1185">Reference proteome</keyword>
<accession>A0A2B4RJ64</accession>
<feature type="coiled-coil region" evidence="1">
    <location>
        <begin position="3079"/>
        <end position="3106"/>
    </location>
</feature>
<keyword evidence="3" id="KW-0472">Membrane</keyword>
<feature type="coiled-coil region" evidence="1">
    <location>
        <begin position="250"/>
        <end position="277"/>
    </location>
</feature>
<feature type="region of interest" description="Disordered" evidence="2">
    <location>
        <begin position="1953"/>
        <end position="1974"/>
    </location>
</feature>
<feature type="coiled-coil region" evidence="1">
    <location>
        <begin position="2768"/>
        <end position="2806"/>
    </location>
</feature>
<organism evidence="4 5">
    <name type="scientific">Stylophora pistillata</name>
    <name type="common">Smooth cauliflower coral</name>
    <dbReference type="NCBI Taxonomy" id="50429"/>
    <lineage>
        <taxon>Eukaryota</taxon>
        <taxon>Metazoa</taxon>
        <taxon>Cnidaria</taxon>
        <taxon>Anthozoa</taxon>
        <taxon>Hexacorallia</taxon>
        <taxon>Scleractinia</taxon>
        <taxon>Astrocoeniina</taxon>
        <taxon>Pocilloporidae</taxon>
        <taxon>Stylophora</taxon>
    </lineage>
</organism>
<feature type="region of interest" description="Disordered" evidence="2">
    <location>
        <begin position="1202"/>
        <end position="1221"/>
    </location>
</feature>
<feature type="coiled-coil region" evidence="1">
    <location>
        <begin position="2860"/>
        <end position="2926"/>
    </location>
</feature>
<feature type="transmembrane region" description="Helical" evidence="3">
    <location>
        <begin position="2837"/>
        <end position="2858"/>
    </location>
</feature>
<feature type="coiled-coil region" evidence="1">
    <location>
        <begin position="672"/>
        <end position="783"/>
    </location>
</feature>
<gene>
    <name evidence="4" type="ORF">AWC38_SpisGene18849</name>
</gene>
<comment type="caution">
    <text evidence="4">The sequence shown here is derived from an EMBL/GenBank/DDBJ whole genome shotgun (WGS) entry which is preliminary data.</text>
</comment>
<evidence type="ECO:0000256" key="3">
    <source>
        <dbReference type="SAM" id="Phobius"/>
    </source>
</evidence>
<keyword evidence="3" id="KW-0812">Transmembrane</keyword>
<feature type="coiled-coil region" evidence="1">
    <location>
        <begin position="1789"/>
        <end position="1872"/>
    </location>
</feature>
<evidence type="ECO:0000256" key="1">
    <source>
        <dbReference type="SAM" id="Coils"/>
    </source>
</evidence>
<feature type="coiled-coil region" evidence="1">
    <location>
        <begin position="2015"/>
        <end position="2119"/>
    </location>
</feature>
<feature type="coiled-coil region" evidence="1">
    <location>
        <begin position="306"/>
        <end position="643"/>
    </location>
</feature>
<sequence length="3137" mass="368029">MADEDESAEKFENPQGAEELVRSLLEQVNTIREKVKKKREHLEEVSEKYHNEARHLQGILSKLYELRGSFSEGERIQAEFEEFCESLTLRCQDLTVKLEKLDAILDDVRTEEEKIPRFTEQALNIDTESLSTGKGRKDFLDLKQDVDDWFDTVRPKFKEGKKRKLSLYTKGNVEDLSHSLHAWRKASEVAREYGRKLTILKSNEQDLTEEMHRMKSEIGGLKIKNKTLDDEISLLRGKLLESEQTILENQTQHEDITDDLRERLKELREELSHEKRITFGKEMEVDELKGKLYELQSGDDLSQKKIEMLQDRTKLLEEDIESLRERLVAGEKRKEEAESLLFELQKEMQLLSDANDEEDVGEDNTNDYRRVNNLVQTLKKKLEENQGYIENLESEIKGERNRNHENADEIEKLLQRIEVEEKGKEEQGKLIDTIRNLLDENEKLAADLESQNKALNEDIAEERARVMELRGRVGELQDAISDEKKANFDMEMEVSKLKHKVEEEETKSELGLKRIELLQEEIATLLNTIKEKVEIIEELRSQLSDYEEVKGKLKAQKQRNESNEQSIVELQNRMVQNEDALQQKETEIRDIRAELKDTKEKLESVEKELEWIKENNNLLSGILQEKDRTLLEKEERLKQALINLDSERSVQNEYSLKCDMLEKKIYLTESENSEITKVAELAENELQREREKSVHKENEISKLTGEIEEERKKNMESQRVIQELEEQLSEADALNQYNQGIKSSSIENIMEAEKQNEQLLNIIEELKENVNEKELGIEELVSSYAVEEQRLKDDVAQLKGQLGLSKMDSQTKSEIIRYLRDEIERMRNVMRIKASVLGTGEKGIEEEDRVAKHVGQLEQGLGFNRDRSERLEDFDFDEELEEREAELQELLEILDGEKEKNIMYEEMIQQLEEMVKLQDEITAADESDDVRAEEVNQTRKELDAKKEKYKGQKRKNLRSELAKLEEIVEDLRGRLRAEQRHVKDRDNLIKTLNQASKRDIARNEELSAQLQAMKDKVKQQLEHSEEMAKKVEDGQKLIRDLEMQVEKERLRASTIEELLSSEKGQSKEKKEATKDLKRRVEEYQKTVNDIKGKVDKINRHLHCMSPGSHESHRRSSSDVSVKRINERLASHSSFIRELKASMSAVEETSKSIRAELRTQTDRTKKHERNIDDLLGKSTEYDNLVEDMKRELGEIRKRYQELSGELGPDEDGDQADGRPESPTKLVRLMPEHELSKQLSHFEELLETIFSEEAQRIEELQAKLDEVFKKNIEFSVIMSDIRDNLKEEKVKRGPWEVERDELKAAVAKSEVKIDHLVISLQQEEMAKERLLDKIQQLEEEVKEKEKTIITVQVEIRETEGTIQRLEKELTEEKEKNFDLQERVIREMADNLQESKTKLDEIRVHTEQEMQKTADKSAADKSEKEMRIKELEKEMLTQRDVLDELKSFLEKEQNQVFELNERLEIERNHSAMKENMIENLTEKLRRESERSEELRKLIEEAEDRTLRVSEALTQEQVRGVEQEEAMKHLRDRINEEQHKLSESKEALEEELQLTKQLREKLSFEQLLKSEFERELDKVKSKLSEERKAKENLQELLCRDKSLVYEMENKLREQLDDAKEKEKVIDEFKSDLDTERKCYKILSERLQCEQNRIVELEAKLKDAESVICSDKEMIDFLRENSLKGNEKHFEILEKLERAEKMKREKEEEISSLVTDLATERKRIEGYVENLGSERFSKAKMEERIKELEETAAKDELLFQELRNKIDVEVVRNREIAERHDHEKMTAQMFQDKVRELESQVAQDSEIFEELKKTIEMEREQSRKLDELLHQERNETVRRDNVLTELEGQLFNVRITKEELQGQLESEKQNNSDLHDLLRTSREEEFNRKEVERKLAEEMKYEVEEKIAIQAKKAEELESMLEAEKLIVMERDASRQELQRSVEQRDFWLSQLADELTKDMEDSQSSTDEEKEPRVQELKSEPYVRAQESVLNAVENSPYDDLFGKILAGRDTKRNVKLKSKDRKRRLKEKEMLLEDANRKFEDQRKLNEERVVELRAAEDRMRFFESKNDTNEKESEMLRDELENERIRSRSFEVLLAEQQKLNRDQNEQVKSLEDKVNEGYERLHVTTQQCEERLRENRARQEEIIKLRDLCEVQVDKIEELDKEIRTLKTLHQEKDDFTKETFDQVKDLRKQLDGEAGNFSLKEEQRNVQEVRGGDTTDAIPRHGEGYIKERNSKEVLSSLREEVDNVKEVINYKLNELAFLRQKVAERGEITDENLSLKKTRDRAEKAESQLKKLQSSYHLLLTDVEMKKFLVEDAQTEAKNLRRELNENNRYIKELKDKVASPPPEKTKIVKDDNEVQKLRSFLTQKEKIIQDMDNEYKSKLIKKEAELRELQVSLQIMKSIYQGLKAEREREDAAKNAEKARKGKEDISTAIEMVSDLQQQIDCLQEEISGHQQMAQTLKENDKSAKLPHENDKSYLKRRSSLRGVLSLQIDEKEKKLRRLKMLLNSIENRYGKELLEIKENVASFKSELPSDSVAESQEIIPQTRETSLEQSLPLPDLVGTTHGAAFTVNNESSPESVSVEGNKQLCFEADTLHHRNLDDTRSCSTFSKKKLFALFLFATLVSAIAFGATLKVSNTLMAGVLTTVLILLFISRFKRTMLGISDGSLKNQLSTMEQQKRELLEKIEEMKLLQEGDVSLIAELKRQLEEEIADKEAKRVESEEIMATKEEMSNKLRKLEAEDFESRMKMEIEKTKLFEAEKMRRGYDEYKMLKEEIDHMKRLREKEMDDRQAKIAELEKLATAAEEAREYGIKIVNLPVSVLPICIAISVLLCQLAGYHFLAPFVIFFILITVAANAWYSKKKVSQMLRDERQNFAEQNEEMDEMTELLDRQFEVVKSQKSAIDMLMKEIEKEKQERKEKRTTLAKLIWQLQEMEGMQNIISKQAPKAKEATELEAAVRSKAEEKALARAKFYNTMIKTLKEINADEDEDDEMTDDLCSAAQELADYAEDQLEEQKKRELEKEKPQLPKRRTRFRWRSITLFAVNCAILAASIALQSYLVIALVAIQAGIYALQWKEGSVDQLKEKLRRESTRNRSLQLEVEKMKQLLETEKTYKVSDEYALEIKERKKARNSLKTTG</sequence>
<feature type="coiled-coil region" evidence="1">
    <location>
        <begin position="21"/>
        <end position="52"/>
    </location>
</feature>
<keyword evidence="3" id="KW-1133">Transmembrane helix</keyword>
<feature type="transmembrane region" description="Helical" evidence="3">
    <location>
        <begin position="2613"/>
        <end position="2632"/>
    </location>
</feature>
<evidence type="ECO:0000256" key="2">
    <source>
        <dbReference type="SAM" id="MobiDB-lite"/>
    </source>
</evidence>
<reference evidence="5" key="1">
    <citation type="journal article" date="2017" name="bioRxiv">
        <title>Comparative analysis of the genomes of Stylophora pistillata and Acropora digitifera provides evidence for extensive differences between species of corals.</title>
        <authorList>
            <person name="Voolstra C.R."/>
            <person name="Li Y."/>
            <person name="Liew Y.J."/>
            <person name="Baumgarten S."/>
            <person name="Zoccola D."/>
            <person name="Flot J.-F."/>
            <person name="Tambutte S."/>
            <person name="Allemand D."/>
            <person name="Aranda M."/>
        </authorList>
    </citation>
    <scope>NUCLEOTIDE SEQUENCE [LARGE SCALE GENOMIC DNA]</scope>
</reference>
<feature type="transmembrane region" description="Helical" evidence="3">
    <location>
        <begin position="3038"/>
        <end position="3065"/>
    </location>
</feature>
<proteinExistence type="predicted"/>
<keyword evidence="1" id="KW-0175">Coiled coil</keyword>
<evidence type="ECO:0000313" key="5">
    <source>
        <dbReference type="Proteomes" id="UP000225706"/>
    </source>
</evidence>
<dbReference type="STRING" id="50429.A0A2B4RJ64"/>
<protein>
    <submittedName>
        <fullName evidence="4">Uncharacterized protein</fullName>
    </submittedName>
</protein>
<feature type="coiled-coil region" evidence="1">
    <location>
        <begin position="2428"/>
        <end position="2462"/>
    </location>
</feature>
<feature type="coiled-coil region" evidence="1">
    <location>
        <begin position="1411"/>
        <end position="1760"/>
    </location>
</feature>